<keyword evidence="8" id="KW-0966">Cell projection</keyword>
<dbReference type="SMART" id="SM01349">
    <property type="entry name" value="TOG"/>
    <property type="match status" value="1"/>
</dbReference>
<evidence type="ECO:0000313" key="13">
    <source>
        <dbReference type="WBParaSite" id="maker-uti_cns_0002134-snap-gene-0.3-mRNA-1"/>
    </source>
</evidence>
<dbReference type="GO" id="GO:0005814">
    <property type="term" value="C:centriole"/>
    <property type="evidence" value="ECO:0007669"/>
    <property type="project" value="UniProtKB-SubCell"/>
</dbReference>
<dbReference type="InterPro" id="IPR011989">
    <property type="entry name" value="ARM-like"/>
</dbReference>
<evidence type="ECO:0000256" key="2">
    <source>
        <dbReference type="ARBA" id="ARBA00004138"/>
    </source>
</evidence>
<dbReference type="Pfam" id="PF21038">
    <property type="entry name" value="CEP104_N"/>
    <property type="match status" value="1"/>
</dbReference>
<comment type="function">
    <text evidence="9">Required for ciliogenesis and for structural integrity at the ciliary tip.</text>
</comment>
<evidence type="ECO:0000256" key="1">
    <source>
        <dbReference type="ARBA" id="ARBA00004114"/>
    </source>
</evidence>
<dbReference type="InterPro" id="IPR034085">
    <property type="entry name" value="TOG"/>
</dbReference>
<dbReference type="InterPro" id="IPR052607">
    <property type="entry name" value="CEP104-like"/>
</dbReference>
<keyword evidence="6" id="KW-0175">Coiled coil</keyword>
<dbReference type="FunFam" id="1.25.10.10:FF:000200">
    <property type="entry name" value="Centrosomal protein of 104 kDa"/>
    <property type="match status" value="1"/>
</dbReference>
<dbReference type="PANTHER" id="PTHR13371">
    <property type="entry name" value="GLYCINE-, GLUTAMATE-, THIENYLCYCLOHEXYLPIPERIDINE-BINDING PROTEIN"/>
    <property type="match status" value="1"/>
</dbReference>
<dbReference type="GO" id="GO:0000922">
    <property type="term" value="C:spindle pole"/>
    <property type="evidence" value="ECO:0007669"/>
    <property type="project" value="UniProtKB-SubCell"/>
</dbReference>
<dbReference type="InterPro" id="IPR008979">
    <property type="entry name" value="Galactose-bd-like_sf"/>
</dbReference>
<dbReference type="PANTHER" id="PTHR13371:SF0">
    <property type="entry name" value="CENTROSOMAL PROTEIN OF 104 KDA"/>
    <property type="match status" value="1"/>
</dbReference>
<reference evidence="13" key="1">
    <citation type="submission" date="2016-11" db="UniProtKB">
        <authorList>
            <consortium name="WormBaseParasite"/>
        </authorList>
    </citation>
    <scope>IDENTIFICATION</scope>
</reference>
<dbReference type="SUPFAM" id="SSF49785">
    <property type="entry name" value="Galactose-binding domain-like"/>
    <property type="match status" value="1"/>
</dbReference>
<name>A0A1I8GJZ3_9PLAT</name>
<organism evidence="12 13">
    <name type="scientific">Macrostomum lignano</name>
    <dbReference type="NCBI Taxonomy" id="282301"/>
    <lineage>
        <taxon>Eukaryota</taxon>
        <taxon>Metazoa</taxon>
        <taxon>Spiralia</taxon>
        <taxon>Lophotrochozoa</taxon>
        <taxon>Platyhelminthes</taxon>
        <taxon>Rhabditophora</taxon>
        <taxon>Macrostomorpha</taxon>
        <taxon>Macrostomida</taxon>
        <taxon>Macrostomidae</taxon>
        <taxon>Macrostomum</taxon>
    </lineage>
</organism>
<evidence type="ECO:0000256" key="5">
    <source>
        <dbReference type="ARBA" id="ARBA00022737"/>
    </source>
</evidence>
<dbReference type="AlphaFoldDB" id="A0A1I8GJZ3"/>
<keyword evidence="7" id="KW-0206">Cytoskeleton</keyword>
<keyword evidence="12" id="KW-1185">Reference proteome</keyword>
<dbReference type="GO" id="GO:0005929">
    <property type="term" value="C:cilium"/>
    <property type="evidence" value="ECO:0007669"/>
    <property type="project" value="UniProtKB-SubCell"/>
</dbReference>
<sequence length="883" mass="99417">MPSKLPIRVVHVSGQDEGYPAIELNRHSPTTRGWVSSRFCLYPQDLVVYLEQRSRIRKVQILSHQYLIASKIEFFVGDVPDGVSHNLQNARYSRLGYVALSDNEKTGFRARELKSVHVDAVGVYLKLVIHKNYVNKHNLYNQVGLVAVNLIGDPLYSPMDIVSRPDKAPDDRVFGPDYISPLDDLAFDMYQDREIADVIRKLEARKHDAVLAEQFELAKRLRDAVLQLQRVGEKLGKLEVEKRQAVENEDYERANLKKIQMDEYRLQIYRELDVAGLLAGRAPFDSAPLSMPPAAAARRSSPPPPPLLEPIGARRSPSPPPQSSYRPAVAYSTDYDDRPLPALKHQQTGGSHTPLPEDDDGAGGAGITGEPENLTEKDMREASAVIDMFGLPLVTKAFSKTWSHREDALLDAYKQVNEMSAQDERDPRQVFRAGVYLCQRGVQDKVFSVFRAALSLNKLLLTDFTQRHSIQRHEIQYACDRGLPGLLQKTGDTAPRMRDTSKQYLVEMSQWAHLRPLQAVPHECLKPFKPSAHERLGVGRVDVAAALYRQHGLSDGVTLDGLMTFAVKALDHRHGDVRESAESLIVELYKQQDKAVVRSHLPPDDERTRRNTLYRKLFEAFDRVDGKQPRAAQQQQQEEAQQRQIEELKRQQKELRELAAQQQQAKEKPKQDSAAPPSSRKAKPAGGKAKPANASEQQPPQEQQEQPQQQETPRNIEDEPVPKLAVDDDEACIFCDEKVQGGSTEQGMEVHFWKSCPMLKRCTSCRQVVEIAMLSEHLLNECEHSAEFRKCPYCTEAIPVAEHEQHVRDNLCNHAVEGQSHCPLCHENFPTGDDGWKEHLTGSDGCKQNPRRLIALNRKAEDAGGAGGGNGQSRKSKLPQPRK</sequence>
<dbReference type="Pfam" id="PF21039">
    <property type="entry name" value="CEP104_ZnF"/>
    <property type="match status" value="1"/>
</dbReference>
<evidence type="ECO:0000256" key="6">
    <source>
        <dbReference type="ARBA" id="ARBA00023054"/>
    </source>
</evidence>
<dbReference type="Pfam" id="PF02151">
    <property type="entry name" value="UVR"/>
    <property type="match status" value="1"/>
</dbReference>
<dbReference type="Proteomes" id="UP000095280">
    <property type="component" value="Unplaced"/>
</dbReference>
<dbReference type="InterPro" id="IPR048738">
    <property type="entry name" value="CEP104_Znf"/>
</dbReference>
<dbReference type="InterPro" id="IPR001943">
    <property type="entry name" value="UVR_dom"/>
</dbReference>
<dbReference type="Pfam" id="PF21040">
    <property type="entry name" value="CEP104-like_TOG"/>
    <property type="match status" value="1"/>
</dbReference>
<evidence type="ECO:0000256" key="3">
    <source>
        <dbReference type="ARBA" id="ARBA00004647"/>
    </source>
</evidence>
<comment type="subcellular location">
    <subcellularLocation>
        <location evidence="2">Cell projection</location>
        <location evidence="2">Cilium</location>
    </subcellularLocation>
    <subcellularLocation>
        <location evidence="1">Cytoplasm</location>
        <location evidence="1">Cytoskeleton</location>
        <location evidence="1">Microtubule organizing center</location>
        <location evidence="1">Centrosome</location>
        <location evidence="1">Centriole</location>
    </subcellularLocation>
    <subcellularLocation>
        <location evidence="3">Cytoplasm</location>
        <location evidence="3">Cytoskeleton</location>
        <location evidence="3">Spindle pole</location>
    </subcellularLocation>
</comment>
<proteinExistence type="predicted"/>
<evidence type="ECO:0000256" key="11">
    <source>
        <dbReference type="ARBA" id="ARBA00068547"/>
    </source>
</evidence>
<evidence type="ECO:0000256" key="7">
    <source>
        <dbReference type="ARBA" id="ARBA00023212"/>
    </source>
</evidence>
<evidence type="ECO:0000313" key="12">
    <source>
        <dbReference type="Proteomes" id="UP000095280"/>
    </source>
</evidence>
<keyword evidence="5" id="KW-0677">Repeat</keyword>
<comment type="subunit">
    <text evidence="10">Interacts with CCP110 and CEP97. Interacts with ARMC9, TOGARAM1, CCDC66 and CSPP1.</text>
</comment>
<keyword evidence="4" id="KW-0963">Cytoplasm</keyword>
<evidence type="ECO:0000256" key="4">
    <source>
        <dbReference type="ARBA" id="ARBA00022490"/>
    </source>
</evidence>
<dbReference type="InterPro" id="IPR048739">
    <property type="entry name" value="CEP104_N"/>
</dbReference>
<accession>A0A1I8GJZ3</accession>
<dbReference type="WBParaSite" id="maker-uti_cns_0002134-snap-gene-0.3-mRNA-1">
    <property type="protein sequence ID" value="maker-uti_cns_0002134-snap-gene-0.3-mRNA-1"/>
    <property type="gene ID" value="maker-uti_cns_0002134-snap-gene-0.3"/>
</dbReference>
<evidence type="ECO:0000256" key="9">
    <source>
        <dbReference type="ARBA" id="ARBA00059645"/>
    </source>
</evidence>
<dbReference type="PROSITE" id="PS50151">
    <property type="entry name" value="UVR"/>
    <property type="match status" value="1"/>
</dbReference>
<dbReference type="Gene3D" id="1.25.10.10">
    <property type="entry name" value="Leucine-rich Repeat Variant"/>
    <property type="match status" value="1"/>
</dbReference>
<dbReference type="STRING" id="282301.A0A1I8GJZ3"/>
<evidence type="ECO:0000256" key="8">
    <source>
        <dbReference type="ARBA" id="ARBA00023273"/>
    </source>
</evidence>
<evidence type="ECO:0000256" key="10">
    <source>
        <dbReference type="ARBA" id="ARBA00065345"/>
    </source>
</evidence>
<dbReference type="OrthoDB" id="66599at2759"/>
<protein>
    <recommendedName>
        <fullName evidence="11">Centrosomal protein of 104 kDa</fullName>
    </recommendedName>
</protein>